<reference evidence="2" key="1">
    <citation type="submission" date="2018-05" db="EMBL/GenBank/DDBJ databases">
        <title>Draft genome of Mucuna pruriens seed.</title>
        <authorList>
            <person name="Nnadi N.E."/>
            <person name="Vos R."/>
            <person name="Hasami M.H."/>
            <person name="Devisetty U.K."/>
            <person name="Aguiy J.C."/>
        </authorList>
    </citation>
    <scope>NUCLEOTIDE SEQUENCE [LARGE SCALE GENOMIC DNA]</scope>
    <source>
        <strain evidence="2">JCA_2017</strain>
    </source>
</reference>
<dbReference type="Proteomes" id="UP000257109">
    <property type="component" value="Unassembled WGS sequence"/>
</dbReference>
<gene>
    <name evidence="2" type="ORF">CR513_28487</name>
</gene>
<keyword evidence="3" id="KW-1185">Reference proteome</keyword>
<feature type="compositionally biased region" description="Basic and acidic residues" evidence="1">
    <location>
        <begin position="500"/>
        <end position="511"/>
    </location>
</feature>
<sequence length="719" mass="79066">MKQLIMNNMKFQEDIHAALQDLQTQVGDLTTMANQLHFKRFGHNPSQTILSPLEENMSAGVIANSEVVVVQPSVVTFFANVVPEVSDSVEDVFDFVEMTEVSTSVVDVADFIEMAELANSVEDVFESAEMTEVSASASIVDVSNSTEMAEIVHCVHVVADLADMVEATYSVMDVADLVERIEDANSMINISVNSPEIVKFGSVDVNLADGAKIADYVVDMSDSVKVIDSRTDMSGSIDMAKIANFVVNISDFFDTLEILDVVANKSNLTNVSDVGIEVLDLVHTDCECKCNGGTECSIYAEIHVAIVEGPVGAEAVVVTRAESDSKNQKSAESNSIARNQKGAKSDSSTGMKRKPTLTSERKSGSSPTTWKEPILTVTIRKKTSLLPDAKTTNRPSLFWIAESITKQMPSPISVTNFATKRESRLCSLTASNVDNRDDSGIVDSPLGQASVQGILDIADITKGVVVQFPLASKVLPVQVPLITSQKRKNHDQPQPWGRPDPLKTSRLDEVVPAKTSSSPSRFRSSNRLRPQLTPSSHGGFTYRLQWIPNQGQFPTKSPYLFGSIPTSKGRLHSNNSNTCHLGRQLISQSVSKKGLSRRTDTLLGDLTPQYLNIIGGTQQLPLAIIFAIWMQFLKVLSTDGKVQKLNDERNWRKGMQNSRKSEFDGYDQEILNSKDVEDSSHTNNISYWNGWGFLTYIMKTHYEIGDLRIAFGTRVFLFK</sequence>
<dbReference type="EMBL" id="QJKJ01005585">
    <property type="protein sequence ID" value="RDX89749.1"/>
    <property type="molecule type" value="Genomic_DNA"/>
</dbReference>
<evidence type="ECO:0000313" key="3">
    <source>
        <dbReference type="Proteomes" id="UP000257109"/>
    </source>
</evidence>
<feature type="non-terminal residue" evidence="2">
    <location>
        <position position="1"/>
    </location>
</feature>
<feature type="compositionally biased region" description="Low complexity" evidence="1">
    <location>
        <begin position="516"/>
        <end position="529"/>
    </location>
</feature>
<evidence type="ECO:0000256" key="1">
    <source>
        <dbReference type="SAM" id="MobiDB-lite"/>
    </source>
</evidence>
<feature type="non-terminal residue" evidence="2">
    <location>
        <position position="719"/>
    </location>
</feature>
<evidence type="ECO:0000313" key="2">
    <source>
        <dbReference type="EMBL" id="RDX89749.1"/>
    </source>
</evidence>
<proteinExistence type="predicted"/>
<feature type="region of interest" description="Disordered" evidence="1">
    <location>
        <begin position="321"/>
        <end position="371"/>
    </location>
</feature>
<accession>A0A371GGQ1</accession>
<protein>
    <submittedName>
        <fullName evidence="2">Uncharacterized protein</fullName>
    </submittedName>
</protein>
<feature type="region of interest" description="Disordered" evidence="1">
    <location>
        <begin position="485"/>
        <end position="535"/>
    </location>
</feature>
<dbReference type="STRING" id="157652.A0A371GGQ1"/>
<dbReference type="AlphaFoldDB" id="A0A371GGQ1"/>
<organism evidence="2 3">
    <name type="scientific">Mucuna pruriens</name>
    <name type="common">Velvet bean</name>
    <name type="synonym">Dolichos pruriens</name>
    <dbReference type="NCBI Taxonomy" id="157652"/>
    <lineage>
        <taxon>Eukaryota</taxon>
        <taxon>Viridiplantae</taxon>
        <taxon>Streptophyta</taxon>
        <taxon>Embryophyta</taxon>
        <taxon>Tracheophyta</taxon>
        <taxon>Spermatophyta</taxon>
        <taxon>Magnoliopsida</taxon>
        <taxon>eudicotyledons</taxon>
        <taxon>Gunneridae</taxon>
        <taxon>Pentapetalae</taxon>
        <taxon>rosids</taxon>
        <taxon>fabids</taxon>
        <taxon>Fabales</taxon>
        <taxon>Fabaceae</taxon>
        <taxon>Papilionoideae</taxon>
        <taxon>50 kb inversion clade</taxon>
        <taxon>NPAAA clade</taxon>
        <taxon>indigoferoid/millettioid clade</taxon>
        <taxon>Phaseoleae</taxon>
        <taxon>Mucuna</taxon>
    </lineage>
</organism>
<comment type="caution">
    <text evidence="2">The sequence shown here is derived from an EMBL/GenBank/DDBJ whole genome shotgun (WGS) entry which is preliminary data.</text>
</comment>
<name>A0A371GGQ1_MUCPR</name>